<dbReference type="PANTHER" id="PTHR30146:SF136">
    <property type="entry name" value="NTD BIOSYNTHESIS OPERON REGULATOR NTDR"/>
    <property type="match status" value="1"/>
</dbReference>
<name>A0ABV5BFG0_9BACL</name>
<dbReference type="EMBL" id="JBHILM010000041">
    <property type="protein sequence ID" value="MFB5684455.1"/>
    <property type="molecule type" value="Genomic_DNA"/>
</dbReference>
<dbReference type="SUPFAM" id="SSF53822">
    <property type="entry name" value="Periplasmic binding protein-like I"/>
    <property type="match status" value="1"/>
</dbReference>
<dbReference type="InterPro" id="IPR046335">
    <property type="entry name" value="LacI/GalR-like_sensor"/>
</dbReference>
<keyword evidence="3" id="KW-0804">Transcription</keyword>
<dbReference type="PRINTS" id="PR00036">
    <property type="entry name" value="HTHLACI"/>
</dbReference>
<dbReference type="PROSITE" id="PS50932">
    <property type="entry name" value="HTH_LACI_2"/>
    <property type="match status" value="1"/>
</dbReference>
<dbReference type="PANTHER" id="PTHR30146">
    <property type="entry name" value="LACI-RELATED TRANSCRIPTIONAL REPRESSOR"/>
    <property type="match status" value="1"/>
</dbReference>
<accession>A0ABV5BFG0</accession>
<keyword evidence="6" id="KW-1185">Reference proteome</keyword>
<dbReference type="SMART" id="SM00354">
    <property type="entry name" value="HTH_LACI"/>
    <property type="match status" value="1"/>
</dbReference>
<dbReference type="SUPFAM" id="SSF47413">
    <property type="entry name" value="lambda repressor-like DNA-binding domains"/>
    <property type="match status" value="1"/>
</dbReference>
<keyword evidence="2 5" id="KW-0238">DNA-binding</keyword>
<dbReference type="InterPro" id="IPR028082">
    <property type="entry name" value="Peripla_BP_I"/>
</dbReference>
<gene>
    <name evidence="5" type="ORF">ACE3NQ_26475</name>
</gene>
<dbReference type="CDD" id="cd01392">
    <property type="entry name" value="HTH_LacI"/>
    <property type="match status" value="1"/>
</dbReference>
<comment type="caution">
    <text evidence="5">The sequence shown here is derived from an EMBL/GenBank/DDBJ whole genome shotgun (WGS) entry which is preliminary data.</text>
</comment>
<evidence type="ECO:0000256" key="3">
    <source>
        <dbReference type="ARBA" id="ARBA00023163"/>
    </source>
</evidence>
<proteinExistence type="predicted"/>
<dbReference type="InterPro" id="IPR000843">
    <property type="entry name" value="HTH_LacI"/>
</dbReference>
<organism evidence="5 6">
    <name type="scientific">Paenibacillus terreus</name>
    <dbReference type="NCBI Taxonomy" id="1387834"/>
    <lineage>
        <taxon>Bacteria</taxon>
        <taxon>Bacillati</taxon>
        <taxon>Bacillota</taxon>
        <taxon>Bacilli</taxon>
        <taxon>Bacillales</taxon>
        <taxon>Paenibacillaceae</taxon>
        <taxon>Paenibacillus</taxon>
    </lineage>
</organism>
<evidence type="ECO:0000256" key="2">
    <source>
        <dbReference type="ARBA" id="ARBA00023125"/>
    </source>
</evidence>
<dbReference type="Pfam" id="PF00356">
    <property type="entry name" value="LacI"/>
    <property type="match status" value="1"/>
</dbReference>
<dbReference type="Gene3D" id="3.40.50.2300">
    <property type="match status" value="2"/>
</dbReference>
<dbReference type="PROSITE" id="PS00356">
    <property type="entry name" value="HTH_LACI_1"/>
    <property type="match status" value="1"/>
</dbReference>
<dbReference type="InterPro" id="IPR010982">
    <property type="entry name" value="Lambda_DNA-bd_dom_sf"/>
</dbReference>
<dbReference type="Proteomes" id="UP001580407">
    <property type="component" value="Unassembled WGS sequence"/>
</dbReference>
<keyword evidence="1" id="KW-0805">Transcription regulation</keyword>
<reference evidence="5 6" key="1">
    <citation type="submission" date="2024-09" db="EMBL/GenBank/DDBJ databases">
        <authorList>
            <person name="Ruan L."/>
        </authorList>
    </citation>
    <scope>NUCLEOTIDE SEQUENCE [LARGE SCALE GENOMIC DNA]</scope>
    <source>
        <strain evidence="5 6">D33</strain>
    </source>
</reference>
<sequence>MSKIPNIHDIARVSGVSKSTVSRVLNAHPHVSEESRTKVLKAIQQLSYVRNARAVHLRLQSSKSIGIIVPDLNHPYFSQLVSELNLSLREHGYRLVVYQTHFSEADECQVYDKLVQKEMDGVIIAHSVLSERQIKERVQSNLAIVCNEQFEGDWLDVYGLDEQDAIFQATEYLLHKGRRHLIFCMDHMTALQMKRWNGFTMAHQQFGLACPENRRFDGLVSIRDGLDLGNRLFGSKLKIDGIIAGSDFVAAGLLRAAKINNVTVPDDVSLIGFDDHPICLVTAPELTTIANRVDEMVQDMVARLQQRLQGDACMPERKMYKGKLVHRASS</sequence>
<dbReference type="GO" id="GO:0003677">
    <property type="term" value="F:DNA binding"/>
    <property type="evidence" value="ECO:0007669"/>
    <property type="project" value="UniProtKB-KW"/>
</dbReference>
<feature type="domain" description="HTH lacI-type" evidence="4">
    <location>
        <begin position="5"/>
        <end position="59"/>
    </location>
</feature>
<evidence type="ECO:0000256" key="1">
    <source>
        <dbReference type="ARBA" id="ARBA00023015"/>
    </source>
</evidence>
<dbReference type="RefSeq" id="WP_375528137.1">
    <property type="nucleotide sequence ID" value="NZ_JBHILM010000041.1"/>
</dbReference>
<dbReference type="Pfam" id="PF13377">
    <property type="entry name" value="Peripla_BP_3"/>
    <property type="match status" value="1"/>
</dbReference>
<protein>
    <submittedName>
        <fullName evidence="5">LacI family DNA-binding transcriptional regulator</fullName>
    </submittedName>
</protein>
<dbReference type="Gene3D" id="1.10.260.40">
    <property type="entry name" value="lambda repressor-like DNA-binding domains"/>
    <property type="match status" value="1"/>
</dbReference>
<evidence type="ECO:0000313" key="6">
    <source>
        <dbReference type="Proteomes" id="UP001580407"/>
    </source>
</evidence>
<evidence type="ECO:0000259" key="4">
    <source>
        <dbReference type="PROSITE" id="PS50932"/>
    </source>
</evidence>
<evidence type="ECO:0000313" key="5">
    <source>
        <dbReference type="EMBL" id="MFB5684455.1"/>
    </source>
</evidence>